<dbReference type="PANTHER" id="PTHR34322">
    <property type="entry name" value="TRANSPOSASE, Y1_TNP DOMAIN-CONTAINING"/>
    <property type="match status" value="1"/>
</dbReference>
<gene>
    <name evidence="2" type="ORF">JMN32_12205</name>
</gene>
<comment type="caution">
    <text evidence="2">The sequence shown here is derived from an EMBL/GenBank/DDBJ whole genome shotgun (WGS) entry which is preliminary data.</text>
</comment>
<dbReference type="InterPro" id="IPR002686">
    <property type="entry name" value="Transposase_17"/>
</dbReference>
<name>A0A937KBL4_9BACT</name>
<dbReference type="RefSeq" id="WP_202856604.1">
    <property type="nucleotide sequence ID" value="NZ_JAEUGD010000042.1"/>
</dbReference>
<protein>
    <recommendedName>
        <fullName evidence="1">Transposase IS200-like domain-containing protein</fullName>
    </recommendedName>
</protein>
<proteinExistence type="predicted"/>
<keyword evidence="3" id="KW-1185">Reference proteome</keyword>
<dbReference type="GO" id="GO:0004803">
    <property type="term" value="F:transposase activity"/>
    <property type="evidence" value="ECO:0007669"/>
    <property type="project" value="InterPro"/>
</dbReference>
<dbReference type="SUPFAM" id="SSF143422">
    <property type="entry name" value="Transposase IS200-like"/>
    <property type="match status" value="1"/>
</dbReference>
<dbReference type="GO" id="GO:0003677">
    <property type="term" value="F:DNA binding"/>
    <property type="evidence" value="ECO:0007669"/>
    <property type="project" value="InterPro"/>
</dbReference>
<organism evidence="2 3">
    <name type="scientific">Fulvivirga marina</name>
    <dbReference type="NCBI Taxonomy" id="2494733"/>
    <lineage>
        <taxon>Bacteria</taxon>
        <taxon>Pseudomonadati</taxon>
        <taxon>Bacteroidota</taxon>
        <taxon>Cytophagia</taxon>
        <taxon>Cytophagales</taxon>
        <taxon>Fulvivirgaceae</taxon>
        <taxon>Fulvivirga</taxon>
    </lineage>
</organism>
<dbReference type="SMART" id="SM01321">
    <property type="entry name" value="Y1_Tnp"/>
    <property type="match status" value="1"/>
</dbReference>
<dbReference type="AlphaFoldDB" id="A0A937KBL4"/>
<accession>A0A937KBL4</accession>
<dbReference type="GO" id="GO:0006313">
    <property type="term" value="P:DNA transposition"/>
    <property type="evidence" value="ECO:0007669"/>
    <property type="project" value="InterPro"/>
</dbReference>
<dbReference type="PANTHER" id="PTHR34322:SF2">
    <property type="entry name" value="TRANSPOSASE IS200-LIKE DOMAIN-CONTAINING PROTEIN"/>
    <property type="match status" value="1"/>
</dbReference>
<dbReference type="InterPro" id="IPR036515">
    <property type="entry name" value="Transposase_17_sf"/>
</dbReference>
<reference evidence="2" key="1">
    <citation type="submission" date="2021-01" db="EMBL/GenBank/DDBJ databases">
        <title>Fulvivirga kasyanovii gen. nov., sp nov., a novel member of the phylum Bacteroidetes isolated from seawater in a mussel farm.</title>
        <authorList>
            <person name="Zhao L.-H."/>
            <person name="Wang Z.-J."/>
        </authorList>
    </citation>
    <scope>NUCLEOTIDE SEQUENCE</scope>
    <source>
        <strain evidence="2">29W222</strain>
    </source>
</reference>
<feature type="domain" description="Transposase IS200-like" evidence="1">
    <location>
        <begin position="9"/>
        <end position="144"/>
    </location>
</feature>
<evidence type="ECO:0000313" key="3">
    <source>
        <dbReference type="Proteomes" id="UP000614216"/>
    </source>
</evidence>
<evidence type="ECO:0000259" key="1">
    <source>
        <dbReference type="SMART" id="SM01321"/>
    </source>
</evidence>
<dbReference type="EMBL" id="JAEUGD010000042">
    <property type="protein sequence ID" value="MBL6447076.1"/>
    <property type="molecule type" value="Genomic_DNA"/>
</dbReference>
<sequence length="204" mass="24093">MAQPTIPLLSEAIYHIYTHANGSENLFREDENYYYFLRKYSEYIHPVAETFAYCLMPNHVHLMIRVRGEEELVAFFRSKKPNLQGFQNLGGLIRQQFSNLFNGYTKAYNKRYSRKGSLFTPNFKRKPVESDSYFTALIAYIHNNPVHHGFVKNAEEWRHSSYHGYLLDKRTKIAREEGLQWFGGKEEFVTVHQQLKKQDVVSLD</sequence>
<evidence type="ECO:0000313" key="2">
    <source>
        <dbReference type="EMBL" id="MBL6447076.1"/>
    </source>
</evidence>
<dbReference type="Proteomes" id="UP000614216">
    <property type="component" value="Unassembled WGS sequence"/>
</dbReference>
<dbReference type="Gene3D" id="3.30.70.1290">
    <property type="entry name" value="Transposase IS200-like"/>
    <property type="match status" value="1"/>
</dbReference>